<dbReference type="Proteomes" id="UP000177001">
    <property type="component" value="Unassembled WGS sequence"/>
</dbReference>
<organism evidence="10 11">
    <name type="scientific">Candidatus Nomurabacteria bacterium RIFCSPLOWO2_01_FULL_36_16</name>
    <dbReference type="NCBI Taxonomy" id="1801767"/>
    <lineage>
        <taxon>Bacteria</taxon>
        <taxon>Candidatus Nomuraibacteriota</taxon>
    </lineage>
</organism>
<accession>A0A1F6WZK7</accession>
<evidence type="ECO:0000256" key="4">
    <source>
        <dbReference type="ARBA" id="ARBA00023065"/>
    </source>
</evidence>
<proteinExistence type="inferred from homology"/>
<comment type="similarity">
    <text evidence="2 8">Belongs to the ATPase epsilon chain family.</text>
</comment>
<comment type="caution">
    <text evidence="10">The sequence shown here is derived from an EMBL/GenBank/DDBJ whole genome shotgun (WGS) entry which is preliminary data.</text>
</comment>
<dbReference type="PANTHER" id="PTHR13822:SF10">
    <property type="entry name" value="ATP SYNTHASE EPSILON CHAIN, CHLOROPLASTIC"/>
    <property type="match status" value="1"/>
</dbReference>
<keyword evidence="4 8" id="KW-0406">Ion transport</keyword>
<evidence type="ECO:0000313" key="10">
    <source>
        <dbReference type="EMBL" id="OGI87339.1"/>
    </source>
</evidence>
<dbReference type="GO" id="GO:0005524">
    <property type="term" value="F:ATP binding"/>
    <property type="evidence" value="ECO:0007669"/>
    <property type="project" value="UniProtKB-UniRule"/>
</dbReference>
<comment type="subcellular location">
    <subcellularLocation>
        <location evidence="8">Cell membrane</location>
        <topology evidence="8">Peripheral membrane protein</topology>
    </subcellularLocation>
    <subcellularLocation>
        <location evidence="1">Endomembrane system</location>
        <topology evidence="1">Peripheral membrane protein</topology>
    </subcellularLocation>
</comment>
<keyword evidence="7 8" id="KW-0066">ATP synthesis</keyword>
<dbReference type="Pfam" id="PF02823">
    <property type="entry name" value="ATP-synt_DE_N"/>
    <property type="match status" value="1"/>
</dbReference>
<evidence type="ECO:0000256" key="2">
    <source>
        <dbReference type="ARBA" id="ARBA00005712"/>
    </source>
</evidence>
<keyword evidence="5 8" id="KW-0472">Membrane</keyword>
<evidence type="ECO:0000256" key="8">
    <source>
        <dbReference type="HAMAP-Rule" id="MF_00530"/>
    </source>
</evidence>
<evidence type="ECO:0000313" key="11">
    <source>
        <dbReference type="Proteomes" id="UP000177001"/>
    </source>
</evidence>
<dbReference type="CDD" id="cd12152">
    <property type="entry name" value="F1-ATPase_delta"/>
    <property type="match status" value="1"/>
</dbReference>
<dbReference type="GO" id="GO:0012505">
    <property type="term" value="C:endomembrane system"/>
    <property type="evidence" value="ECO:0007669"/>
    <property type="project" value="UniProtKB-SubCell"/>
</dbReference>
<dbReference type="Gene3D" id="2.60.15.10">
    <property type="entry name" value="F0F1 ATP synthase delta/epsilon subunit, N-terminal"/>
    <property type="match status" value="1"/>
</dbReference>
<protein>
    <recommendedName>
        <fullName evidence="8">ATP synthase epsilon chain</fullName>
    </recommendedName>
    <alternativeName>
        <fullName evidence="8">ATP synthase F1 sector epsilon subunit</fullName>
    </alternativeName>
    <alternativeName>
        <fullName evidence="8">F-ATPase epsilon subunit</fullName>
    </alternativeName>
</protein>
<sequence length="163" mass="18243">MAKQLKLKIVTPERLVLEEMVDEVVIPTTEGEISVLPGHIPLIVGLASGDVVGISKGENIPMAVSGGFVEIKSRCLEGSEPRPEASGKSLDYVTEVAILADFAEHVFEISDEKIEKAKTRAEEMKVAMQNKEHVDFEHFEAELERSLTRVKIADKWRARKYRR</sequence>
<evidence type="ECO:0000256" key="7">
    <source>
        <dbReference type="ARBA" id="ARBA00023310"/>
    </source>
</evidence>
<evidence type="ECO:0000256" key="3">
    <source>
        <dbReference type="ARBA" id="ARBA00022448"/>
    </source>
</evidence>
<dbReference type="Gene3D" id="1.20.5.440">
    <property type="entry name" value="ATP synthase delta/epsilon subunit, C-terminal domain"/>
    <property type="match status" value="1"/>
</dbReference>
<evidence type="ECO:0000256" key="5">
    <source>
        <dbReference type="ARBA" id="ARBA00023136"/>
    </source>
</evidence>
<dbReference type="InterPro" id="IPR036771">
    <property type="entry name" value="ATPsynth_dsu/esu_N"/>
</dbReference>
<reference evidence="10 11" key="1">
    <citation type="journal article" date="2016" name="Nat. Commun.">
        <title>Thousands of microbial genomes shed light on interconnected biogeochemical processes in an aquifer system.</title>
        <authorList>
            <person name="Anantharaman K."/>
            <person name="Brown C.T."/>
            <person name="Hug L.A."/>
            <person name="Sharon I."/>
            <person name="Castelle C.J."/>
            <person name="Probst A.J."/>
            <person name="Thomas B.C."/>
            <person name="Singh A."/>
            <person name="Wilkins M.J."/>
            <person name="Karaoz U."/>
            <person name="Brodie E.L."/>
            <person name="Williams K.H."/>
            <person name="Hubbard S.S."/>
            <person name="Banfield J.F."/>
        </authorList>
    </citation>
    <scope>NUCLEOTIDE SEQUENCE [LARGE SCALE GENOMIC DNA]</scope>
</reference>
<evidence type="ECO:0000256" key="6">
    <source>
        <dbReference type="ARBA" id="ARBA00023196"/>
    </source>
</evidence>
<name>A0A1F6WZK7_9BACT</name>
<dbReference type="EMBL" id="MFUR01000003">
    <property type="protein sequence ID" value="OGI87339.1"/>
    <property type="molecule type" value="Genomic_DNA"/>
</dbReference>
<dbReference type="GO" id="GO:0045259">
    <property type="term" value="C:proton-transporting ATP synthase complex"/>
    <property type="evidence" value="ECO:0007669"/>
    <property type="project" value="UniProtKB-KW"/>
</dbReference>
<comment type="function">
    <text evidence="8">Produces ATP from ADP in the presence of a proton gradient across the membrane.</text>
</comment>
<keyword evidence="3 8" id="KW-0813">Transport</keyword>
<keyword evidence="8" id="KW-1003">Cell membrane</keyword>
<evidence type="ECO:0000256" key="1">
    <source>
        <dbReference type="ARBA" id="ARBA00004184"/>
    </source>
</evidence>
<keyword evidence="8" id="KW-0375">Hydrogen ion transport</keyword>
<keyword evidence="6 8" id="KW-0139">CF(1)</keyword>
<dbReference type="AlphaFoldDB" id="A0A1F6WZK7"/>
<dbReference type="InterPro" id="IPR001469">
    <property type="entry name" value="ATP_synth_F1_dsu/esu"/>
</dbReference>
<evidence type="ECO:0000259" key="9">
    <source>
        <dbReference type="Pfam" id="PF02823"/>
    </source>
</evidence>
<dbReference type="GO" id="GO:0005886">
    <property type="term" value="C:plasma membrane"/>
    <property type="evidence" value="ECO:0007669"/>
    <property type="project" value="UniProtKB-SubCell"/>
</dbReference>
<dbReference type="SUPFAM" id="SSF51344">
    <property type="entry name" value="Epsilon subunit of F1F0-ATP synthase N-terminal domain"/>
    <property type="match status" value="1"/>
</dbReference>
<dbReference type="HAMAP" id="MF_00530">
    <property type="entry name" value="ATP_synth_epsil_bac"/>
    <property type="match status" value="1"/>
</dbReference>
<comment type="subunit">
    <text evidence="8">F-type ATPases have 2 components, CF(1) - the catalytic core - and CF(0) - the membrane proton channel. CF(1) has five subunits: alpha(3), beta(3), gamma(1), delta(1), epsilon(1). CF(0) has three main subunits: a, b and c.</text>
</comment>
<dbReference type="PANTHER" id="PTHR13822">
    <property type="entry name" value="ATP SYNTHASE DELTA/EPSILON CHAIN"/>
    <property type="match status" value="1"/>
</dbReference>
<dbReference type="GO" id="GO:0046933">
    <property type="term" value="F:proton-transporting ATP synthase activity, rotational mechanism"/>
    <property type="evidence" value="ECO:0007669"/>
    <property type="project" value="UniProtKB-UniRule"/>
</dbReference>
<gene>
    <name evidence="8" type="primary">atpC</name>
    <name evidence="10" type="ORF">A3A91_02490</name>
</gene>
<dbReference type="InterPro" id="IPR020546">
    <property type="entry name" value="ATP_synth_F1_dsu/esu_N"/>
</dbReference>
<feature type="domain" description="ATP synthase F1 complex delta/epsilon subunit N-terminal" evidence="9">
    <location>
        <begin position="5"/>
        <end position="73"/>
    </location>
</feature>